<dbReference type="InterPro" id="IPR027417">
    <property type="entry name" value="P-loop_NTPase"/>
</dbReference>
<dbReference type="Proteomes" id="UP000317243">
    <property type="component" value="Unassembled WGS sequence"/>
</dbReference>
<keyword evidence="2" id="KW-0547">Nucleotide-binding</keyword>
<comment type="caution">
    <text evidence="6">The sequence shown here is derived from an EMBL/GenBank/DDBJ whole genome shotgun (WGS) entry which is preliminary data.</text>
</comment>
<dbReference type="SUPFAM" id="SSF52540">
    <property type="entry name" value="P-loop containing nucleoside triphosphate hydrolases"/>
    <property type="match status" value="1"/>
</dbReference>
<dbReference type="Gene3D" id="3.40.50.300">
    <property type="entry name" value="P-loop containing nucleotide triphosphate hydrolases"/>
    <property type="match status" value="1"/>
</dbReference>
<gene>
    <name evidence="6" type="primary">ytrE</name>
    <name evidence="6" type="ORF">KOR42_06490</name>
</gene>
<reference evidence="6 7" key="1">
    <citation type="submission" date="2019-02" db="EMBL/GenBank/DDBJ databases">
        <title>Deep-cultivation of Planctomycetes and their phenomic and genomic characterization uncovers novel biology.</title>
        <authorList>
            <person name="Wiegand S."/>
            <person name="Jogler M."/>
            <person name="Boedeker C."/>
            <person name="Pinto D."/>
            <person name="Vollmers J."/>
            <person name="Rivas-Marin E."/>
            <person name="Kohn T."/>
            <person name="Peeters S.H."/>
            <person name="Heuer A."/>
            <person name="Rast P."/>
            <person name="Oberbeckmann S."/>
            <person name="Bunk B."/>
            <person name="Jeske O."/>
            <person name="Meyerdierks A."/>
            <person name="Storesund J.E."/>
            <person name="Kallscheuer N."/>
            <person name="Luecker S."/>
            <person name="Lage O.M."/>
            <person name="Pohl T."/>
            <person name="Merkel B.J."/>
            <person name="Hornburger P."/>
            <person name="Mueller R.-W."/>
            <person name="Bruemmer F."/>
            <person name="Labrenz M."/>
            <person name="Spormann A.M."/>
            <person name="Op Den Camp H."/>
            <person name="Overmann J."/>
            <person name="Amann R."/>
            <person name="Jetten M.S.M."/>
            <person name="Mascher T."/>
            <person name="Medema M.H."/>
            <person name="Devos D.P."/>
            <person name="Kaster A.-K."/>
            <person name="Ovreas L."/>
            <person name="Rohde M."/>
            <person name="Galperin M.Y."/>
            <person name="Jogler C."/>
        </authorList>
    </citation>
    <scope>NUCLEOTIDE SEQUENCE [LARGE SCALE GENOMIC DNA]</scope>
    <source>
        <strain evidence="6 7">KOR42</strain>
    </source>
</reference>
<dbReference type="InterPro" id="IPR003439">
    <property type="entry name" value="ABC_transporter-like_ATP-bd"/>
</dbReference>
<name>A0A5C5X368_9PLAN</name>
<dbReference type="OrthoDB" id="2151853at2"/>
<sequence length="242" mass="27027">MPLIEVIEVTKKYRKGDESITPLDAVSLEIEQGEFISLMGSSGTGKSTLLNMIASIDRPDSGRIIIDGTEITSLSRTRLAKWRAENLGYIFQTHNLVPVLTAYENIELPLLLLPISASERKRRIEVALRAVDLLDRADHYPRQLSGGQEQRVGIARAIVSHPKVVVADEPTGDLDPVTSRQILDLLKRLNEQLNVTLLMVTHDADAALVADKQFRLDHGHLVQTGRTEVPVQSREIHKQHRD</sequence>
<evidence type="ECO:0000256" key="1">
    <source>
        <dbReference type="ARBA" id="ARBA00022448"/>
    </source>
</evidence>
<keyword evidence="3 6" id="KW-0067">ATP-binding</keyword>
<dbReference type="PROSITE" id="PS50893">
    <property type="entry name" value="ABC_TRANSPORTER_2"/>
    <property type="match status" value="1"/>
</dbReference>
<dbReference type="SMART" id="SM00382">
    <property type="entry name" value="AAA"/>
    <property type="match status" value="1"/>
</dbReference>
<dbReference type="GO" id="GO:0005524">
    <property type="term" value="F:ATP binding"/>
    <property type="evidence" value="ECO:0007669"/>
    <property type="project" value="UniProtKB-KW"/>
</dbReference>
<accession>A0A5C5X368</accession>
<evidence type="ECO:0000313" key="7">
    <source>
        <dbReference type="Proteomes" id="UP000317243"/>
    </source>
</evidence>
<evidence type="ECO:0000256" key="2">
    <source>
        <dbReference type="ARBA" id="ARBA00022741"/>
    </source>
</evidence>
<feature type="domain" description="ABC transporter" evidence="5">
    <location>
        <begin position="4"/>
        <end position="239"/>
    </location>
</feature>
<protein>
    <submittedName>
        <fullName evidence="6">ABC transporter ATP-binding protein YtrE</fullName>
    </submittedName>
</protein>
<proteinExistence type="inferred from homology"/>
<evidence type="ECO:0000259" key="5">
    <source>
        <dbReference type="PROSITE" id="PS50893"/>
    </source>
</evidence>
<dbReference type="PANTHER" id="PTHR24220:SF452">
    <property type="entry name" value="ABC TRANSPORTER ATP-BINDING PROTEIN"/>
    <property type="match status" value="1"/>
</dbReference>
<dbReference type="PANTHER" id="PTHR24220">
    <property type="entry name" value="IMPORT ATP-BINDING PROTEIN"/>
    <property type="match status" value="1"/>
</dbReference>
<evidence type="ECO:0000256" key="3">
    <source>
        <dbReference type="ARBA" id="ARBA00022840"/>
    </source>
</evidence>
<keyword evidence="7" id="KW-1185">Reference proteome</keyword>
<dbReference type="InterPro" id="IPR003593">
    <property type="entry name" value="AAA+_ATPase"/>
</dbReference>
<dbReference type="EMBL" id="SIHI01000001">
    <property type="protein sequence ID" value="TWT57290.1"/>
    <property type="molecule type" value="Genomic_DNA"/>
</dbReference>
<dbReference type="RefSeq" id="WP_146507140.1">
    <property type="nucleotide sequence ID" value="NZ_SIHI01000001.1"/>
</dbReference>
<dbReference type="GO" id="GO:0098796">
    <property type="term" value="C:membrane protein complex"/>
    <property type="evidence" value="ECO:0007669"/>
    <property type="project" value="UniProtKB-ARBA"/>
</dbReference>
<organism evidence="6 7">
    <name type="scientific">Thalassoglobus neptunius</name>
    <dbReference type="NCBI Taxonomy" id="1938619"/>
    <lineage>
        <taxon>Bacteria</taxon>
        <taxon>Pseudomonadati</taxon>
        <taxon>Planctomycetota</taxon>
        <taxon>Planctomycetia</taxon>
        <taxon>Planctomycetales</taxon>
        <taxon>Planctomycetaceae</taxon>
        <taxon>Thalassoglobus</taxon>
    </lineage>
</organism>
<evidence type="ECO:0000313" key="6">
    <source>
        <dbReference type="EMBL" id="TWT57290.1"/>
    </source>
</evidence>
<dbReference type="GO" id="GO:0016887">
    <property type="term" value="F:ATP hydrolysis activity"/>
    <property type="evidence" value="ECO:0007669"/>
    <property type="project" value="InterPro"/>
</dbReference>
<dbReference type="Pfam" id="PF00005">
    <property type="entry name" value="ABC_tran"/>
    <property type="match status" value="1"/>
</dbReference>
<dbReference type="FunFam" id="3.40.50.300:FF:000032">
    <property type="entry name" value="Export ABC transporter ATP-binding protein"/>
    <property type="match status" value="1"/>
</dbReference>
<evidence type="ECO:0000256" key="4">
    <source>
        <dbReference type="ARBA" id="ARBA00038388"/>
    </source>
</evidence>
<dbReference type="InterPro" id="IPR017911">
    <property type="entry name" value="MacB-like_ATP-bd"/>
</dbReference>
<keyword evidence="1" id="KW-0813">Transport</keyword>
<dbReference type="GO" id="GO:0005886">
    <property type="term" value="C:plasma membrane"/>
    <property type="evidence" value="ECO:0007669"/>
    <property type="project" value="TreeGrafter"/>
</dbReference>
<comment type="similarity">
    <text evidence="4">Belongs to the ABC transporter superfamily. Macrolide exporter (TC 3.A.1.122) family.</text>
</comment>
<dbReference type="AlphaFoldDB" id="A0A5C5X368"/>
<dbReference type="InterPro" id="IPR015854">
    <property type="entry name" value="ABC_transpr_LolD-like"/>
</dbReference>
<dbReference type="CDD" id="cd03255">
    <property type="entry name" value="ABC_MJ0796_LolCDE_FtsE"/>
    <property type="match status" value="1"/>
</dbReference>
<dbReference type="GO" id="GO:0022857">
    <property type="term" value="F:transmembrane transporter activity"/>
    <property type="evidence" value="ECO:0007669"/>
    <property type="project" value="TreeGrafter"/>
</dbReference>